<dbReference type="Pfam" id="PF21687">
    <property type="entry name" value="T2SSK_1st"/>
    <property type="match status" value="1"/>
</dbReference>
<keyword evidence="5 10" id="KW-0997">Cell inner membrane</keyword>
<keyword evidence="15" id="KW-1185">Reference proteome</keyword>
<evidence type="ECO:0000259" key="12">
    <source>
        <dbReference type="Pfam" id="PF03934"/>
    </source>
</evidence>
<feature type="domain" description="T2SS protein K second SAM-like" evidence="12">
    <location>
        <begin position="225"/>
        <end position="273"/>
    </location>
</feature>
<accession>I8HWD3</accession>
<comment type="similarity">
    <text evidence="2 10">Belongs to the GSP K family.</text>
</comment>
<evidence type="ECO:0000256" key="4">
    <source>
        <dbReference type="ARBA" id="ARBA00022475"/>
    </source>
</evidence>
<keyword evidence="4 10" id="KW-1003">Cell membrane</keyword>
<dbReference type="SUPFAM" id="SSF54523">
    <property type="entry name" value="Pili subunits"/>
    <property type="match status" value="1"/>
</dbReference>
<evidence type="ECO:0000259" key="13">
    <source>
        <dbReference type="Pfam" id="PF21687"/>
    </source>
</evidence>
<evidence type="ECO:0000256" key="2">
    <source>
        <dbReference type="ARBA" id="ARBA00007246"/>
    </source>
</evidence>
<evidence type="ECO:0000313" key="14">
    <source>
        <dbReference type="EMBL" id="EIT67631.1"/>
    </source>
</evidence>
<keyword evidence="8" id="KW-1133">Transmembrane helix</keyword>
<dbReference type="RefSeq" id="WP_007187001.1">
    <property type="nucleotide sequence ID" value="NZ_AKGD01000004.1"/>
</dbReference>
<protein>
    <recommendedName>
        <fullName evidence="10">Type II secretion system protein K</fullName>
    </recommendedName>
</protein>
<keyword evidence="7" id="KW-0653">Protein transport</keyword>
<evidence type="ECO:0000256" key="8">
    <source>
        <dbReference type="ARBA" id="ARBA00022989"/>
    </source>
</evidence>
<proteinExistence type="inferred from homology"/>
<dbReference type="AlphaFoldDB" id="I8HWD3"/>
<dbReference type="InterPro" id="IPR038072">
    <property type="entry name" value="GspK_central_sf"/>
</dbReference>
<dbReference type="Gene3D" id="1.10.40.60">
    <property type="entry name" value="EpsJ-like"/>
    <property type="match status" value="2"/>
</dbReference>
<name>I8HWD3_9GAMM</name>
<dbReference type="InterPro" id="IPR049179">
    <property type="entry name" value="T2SSK_SAM-like_2nd"/>
</dbReference>
<evidence type="ECO:0000256" key="10">
    <source>
        <dbReference type="PIRNR" id="PIRNR002786"/>
    </source>
</evidence>
<dbReference type="PANTHER" id="PTHR38831:SF1">
    <property type="entry name" value="TYPE II SECRETION SYSTEM PROTEIN K-RELATED"/>
    <property type="match status" value="1"/>
</dbReference>
<evidence type="ECO:0000256" key="9">
    <source>
        <dbReference type="ARBA" id="ARBA00023136"/>
    </source>
</evidence>
<evidence type="ECO:0000256" key="7">
    <source>
        <dbReference type="ARBA" id="ARBA00022927"/>
    </source>
</evidence>
<dbReference type="OrthoDB" id="9788973at2"/>
<dbReference type="PANTHER" id="PTHR38831">
    <property type="entry name" value="TYPE II SECRETION SYSTEM PROTEIN K"/>
    <property type="match status" value="1"/>
</dbReference>
<dbReference type="EMBL" id="AKGD01000004">
    <property type="protein sequence ID" value="EIT67631.1"/>
    <property type="molecule type" value="Genomic_DNA"/>
</dbReference>
<dbReference type="NCBIfam" id="NF037980">
    <property type="entry name" value="T2SS_GspK"/>
    <property type="match status" value="1"/>
</dbReference>
<dbReference type="PIRSF" id="PIRSF002786">
    <property type="entry name" value="XcpX"/>
    <property type="match status" value="1"/>
</dbReference>
<comment type="subcellular location">
    <subcellularLocation>
        <location evidence="1 10">Cell inner membrane</location>
    </subcellularLocation>
</comment>
<keyword evidence="6" id="KW-0812">Transmembrane</keyword>
<evidence type="ECO:0000256" key="5">
    <source>
        <dbReference type="ARBA" id="ARBA00022519"/>
    </source>
</evidence>
<sequence>MNSPHRQRGIALITAILIVSLAVIAATAILSAGSMSIQRTSTLQETEKAWWYATGVEAWVKGILQRDARMNKLDALSDIWAQPVAGLPIENGFLAGQISDMQGRFNLNNFGFADAAGQDSEAAFKKWQTVFIRLFEQLEIEPALARPISEAIKDWVDRDQNPTPYDGAEDNEYLGNSRGSGQPPYRTANRPMMSVTELMAVKGVTPEIYRALLPYVSALPLRTTINVNTAPEPVLRALAAQPSPSLEEFIRSRAEKPIENIGELTNSGALTGNDVDIGMLGTGSQFFQLRADANIGNSHVAIYSLYYRPQAGAPLVLMRSTDSE</sequence>
<evidence type="ECO:0000256" key="11">
    <source>
        <dbReference type="SAM" id="MobiDB-lite"/>
    </source>
</evidence>
<gene>
    <name evidence="14" type="ORF">WQQ_40660</name>
</gene>
<dbReference type="InterPro" id="IPR049031">
    <property type="entry name" value="T2SSK_SAM-like_1st"/>
</dbReference>
<reference evidence="14 15" key="1">
    <citation type="journal article" date="2012" name="J. Bacteriol.">
        <title>Genome Sequence of n-Alkane-Degrading Hydrocarboniphaga effusa Strain AP103T (ATCC BAA-332T).</title>
        <authorList>
            <person name="Chang H.K."/>
            <person name="Zylstra G.J."/>
            <person name="Chae J.C."/>
        </authorList>
    </citation>
    <scope>NUCLEOTIDE SEQUENCE [LARGE SCALE GENOMIC DNA]</scope>
    <source>
        <strain evidence="14 15">AP103</strain>
    </source>
</reference>
<organism evidence="14 15">
    <name type="scientific">Hydrocarboniphaga effusa AP103</name>
    <dbReference type="NCBI Taxonomy" id="1172194"/>
    <lineage>
        <taxon>Bacteria</taxon>
        <taxon>Pseudomonadati</taxon>
        <taxon>Pseudomonadota</taxon>
        <taxon>Gammaproteobacteria</taxon>
        <taxon>Nevskiales</taxon>
        <taxon>Nevskiaceae</taxon>
        <taxon>Hydrocarboniphaga</taxon>
    </lineage>
</organism>
<dbReference type="STRING" id="1172194.WQQ_40660"/>
<evidence type="ECO:0000256" key="3">
    <source>
        <dbReference type="ARBA" id="ARBA00022448"/>
    </source>
</evidence>
<feature type="domain" description="T2SS protein K first SAM-like" evidence="13">
    <location>
        <begin position="103"/>
        <end position="220"/>
    </location>
</feature>
<dbReference type="Pfam" id="PF03934">
    <property type="entry name" value="T2SSK"/>
    <property type="match status" value="1"/>
</dbReference>
<dbReference type="InterPro" id="IPR045584">
    <property type="entry name" value="Pilin-like"/>
</dbReference>
<evidence type="ECO:0000256" key="1">
    <source>
        <dbReference type="ARBA" id="ARBA00004533"/>
    </source>
</evidence>
<comment type="caution">
    <text evidence="14">The sequence shown here is derived from an EMBL/GenBank/DDBJ whole genome shotgun (WGS) entry which is preliminary data.</text>
</comment>
<evidence type="ECO:0000313" key="15">
    <source>
        <dbReference type="Proteomes" id="UP000003704"/>
    </source>
</evidence>
<keyword evidence="9 10" id="KW-0472">Membrane</keyword>
<dbReference type="InterPro" id="IPR005628">
    <property type="entry name" value="GspK"/>
</dbReference>
<dbReference type="GO" id="GO:0005886">
    <property type="term" value="C:plasma membrane"/>
    <property type="evidence" value="ECO:0007669"/>
    <property type="project" value="UniProtKB-SubCell"/>
</dbReference>
<dbReference type="GO" id="GO:0009306">
    <property type="term" value="P:protein secretion"/>
    <property type="evidence" value="ECO:0007669"/>
    <property type="project" value="InterPro"/>
</dbReference>
<feature type="region of interest" description="Disordered" evidence="11">
    <location>
        <begin position="157"/>
        <end position="187"/>
    </location>
</feature>
<dbReference type="SUPFAM" id="SSF158544">
    <property type="entry name" value="GspK insert domain-like"/>
    <property type="match status" value="1"/>
</dbReference>
<dbReference type="Proteomes" id="UP000003704">
    <property type="component" value="Unassembled WGS sequence"/>
</dbReference>
<evidence type="ECO:0000256" key="6">
    <source>
        <dbReference type="ARBA" id="ARBA00022692"/>
    </source>
</evidence>
<keyword evidence="3 10" id="KW-0813">Transport</keyword>
<dbReference type="Gene3D" id="3.30.1300.30">
    <property type="entry name" value="GSPII I/J protein-like"/>
    <property type="match status" value="1"/>
</dbReference>